<name>A0A8J2RLX7_9CRUS</name>
<gene>
    <name evidence="1" type="ORF">DGAL_LOCUS7883</name>
</gene>
<protein>
    <submittedName>
        <fullName evidence="1">Uncharacterized protein</fullName>
    </submittedName>
</protein>
<dbReference type="PANTHER" id="PTHR47331:SF5">
    <property type="entry name" value="RIBONUCLEASE H"/>
    <property type="match status" value="1"/>
</dbReference>
<dbReference type="AlphaFoldDB" id="A0A8J2RLX7"/>
<reference evidence="1" key="1">
    <citation type="submission" date="2021-11" db="EMBL/GenBank/DDBJ databases">
        <authorList>
            <person name="Schell T."/>
        </authorList>
    </citation>
    <scope>NUCLEOTIDE SEQUENCE</scope>
    <source>
        <strain evidence="1">M5</strain>
    </source>
</reference>
<sequence>MDDLLAGSDSAEEAVKTIQRVQRAFKGASESLEESKGTPTDSNVVHPIGYEENSKILGVIWQPANEDHWKFNASKIAELVGEVPVRATKRQMLSLSSRLFDPLGLISPVSLLLKIQFQRLWESVVGWDEPIPEDIHQEWSSVVNGLSDLARIQIPRWYFCESNSSPKIEIHAFCDASKKAYGAIIYLRSIIDGPIHTNLVTSKTRVSPTKKITLPRLELLGALLASRLMKYVLKALITIPESVQHFWSDSTVTLGWIRGNINRWKPFVRNRVEEIRAYSQPDQWHYCLGGENPADDALPFRSLRSPSCWFSANIVHFIVF</sequence>
<accession>A0A8J2RLX7</accession>
<dbReference type="SUPFAM" id="SSF56672">
    <property type="entry name" value="DNA/RNA polymerases"/>
    <property type="match status" value="1"/>
</dbReference>
<dbReference type="OrthoDB" id="6381572at2759"/>
<comment type="caution">
    <text evidence="1">The sequence shown here is derived from an EMBL/GenBank/DDBJ whole genome shotgun (WGS) entry which is preliminary data.</text>
</comment>
<evidence type="ECO:0000313" key="1">
    <source>
        <dbReference type="EMBL" id="CAH0104953.1"/>
    </source>
</evidence>
<dbReference type="Proteomes" id="UP000789390">
    <property type="component" value="Unassembled WGS sequence"/>
</dbReference>
<dbReference type="PANTHER" id="PTHR47331">
    <property type="entry name" value="PHD-TYPE DOMAIN-CONTAINING PROTEIN"/>
    <property type="match status" value="1"/>
</dbReference>
<dbReference type="Pfam" id="PF05380">
    <property type="entry name" value="Peptidase_A17"/>
    <property type="match status" value="1"/>
</dbReference>
<evidence type="ECO:0000313" key="2">
    <source>
        <dbReference type="Proteomes" id="UP000789390"/>
    </source>
</evidence>
<keyword evidence="2" id="KW-1185">Reference proteome</keyword>
<dbReference type="InterPro" id="IPR043502">
    <property type="entry name" value="DNA/RNA_pol_sf"/>
</dbReference>
<dbReference type="InterPro" id="IPR008042">
    <property type="entry name" value="Retrotrans_Pao"/>
</dbReference>
<organism evidence="1 2">
    <name type="scientific">Daphnia galeata</name>
    <dbReference type="NCBI Taxonomy" id="27404"/>
    <lineage>
        <taxon>Eukaryota</taxon>
        <taxon>Metazoa</taxon>
        <taxon>Ecdysozoa</taxon>
        <taxon>Arthropoda</taxon>
        <taxon>Crustacea</taxon>
        <taxon>Branchiopoda</taxon>
        <taxon>Diplostraca</taxon>
        <taxon>Cladocera</taxon>
        <taxon>Anomopoda</taxon>
        <taxon>Daphniidae</taxon>
        <taxon>Daphnia</taxon>
    </lineage>
</organism>
<dbReference type="EMBL" id="CAKKLH010000161">
    <property type="protein sequence ID" value="CAH0104953.1"/>
    <property type="molecule type" value="Genomic_DNA"/>
</dbReference>
<dbReference type="GO" id="GO:0071897">
    <property type="term" value="P:DNA biosynthetic process"/>
    <property type="evidence" value="ECO:0007669"/>
    <property type="project" value="UniProtKB-ARBA"/>
</dbReference>
<proteinExistence type="predicted"/>